<dbReference type="InterPro" id="IPR015424">
    <property type="entry name" value="PyrdxlP-dep_Trfase"/>
</dbReference>
<protein>
    <submittedName>
        <fullName evidence="7">Bifunctional aspartate aminotransferase and glutamate/aspartate-prephenate aminotransferase</fullName>
    </submittedName>
</protein>
<dbReference type="PANTHER" id="PTHR46383">
    <property type="entry name" value="ASPARTATE AMINOTRANSFERASE"/>
    <property type="match status" value="1"/>
</dbReference>
<dbReference type="InterPro" id="IPR050596">
    <property type="entry name" value="AspAT/PAT-like"/>
</dbReference>
<evidence type="ECO:0000259" key="6">
    <source>
        <dbReference type="Pfam" id="PF00155"/>
    </source>
</evidence>
<dbReference type="Pfam" id="PF00155">
    <property type="entry name" value="Aminotran_1_2"/>
    <property type="match status" value="1"/>
</dbReference>
<dbReference type="CDD" id="cd00609">
    <property type="entry name" value="AAT_like"/>
    <property type="match status" value="1"/>
</dbReference>
<gene>
    <name evidence="7" type="ORF">D0Y65_048828</name>
</gene>
<proteinExistence type="inferred from homology"/>
<evidence type="ECO:0000256" key="4">
    <source>
        <dbReference type="ARBA" id="ARBA00022679"/>
    </source>
</evidence>
<comment type="similarity">
    <text evidence="2">Belongs to the class-I pyridoxal-phosphate-dependent aminotransferase family.</text>
</comment>
<dbReference type="Gene3D" id="3.40.640.10">
    <property type="entry name" value="Type I PLP-dependent aspartate aminotransferase-like (Major domain)"/>
    <property type="match status" value="1"/>
</dbReference>
<keyword evidence="3 7" id="KW-0032">Aminotransferase</keyword>
<dbReference type="EMBL" id="QZWG01000018">
    <property type="protein sequence ID" value="RZB52512.1"/>
    <property type="molecule type" value="Genomic_DNA"/>
</dbReference>
<dbReference type="GO" id="GO:0008483">
    <property type="term" value="F:transaminase activity"/>
    <property type="evidence" value="ECO:0007669"/>
    <property type="project" value="UniProtKB-KW"/>
</dbReference>
<reference evidence="7 8" key="1">
    <citation type="submission" date="2018-09" db="EMBL/GenBank/DDBJ databases">
        <title>A high-quality reference genome of wild soybean provides a powerful tool to mine soybean genomes.</title>
        <authorList>
            <person name="Xie M."/>
            <person name="Chung C.Y.L."/>
            <person name="Li M.-W."/>
            <person name="Wong F.-L."/>
            <person name="Chan T.-F."/>
            <person name="Lam H.-M."/>
        </authorList>
    </citation>
    <scope>NUCLEOTIDE SEQUENCE [LARGE SCALE GENOMIC DNA]</scope>
    <source>
        <strain evidence="8">cv. W05</strain>
        <tissue evidence="7">Hypocotyl of etiolated seedlings</tissue>
    </source>
</reference>
<organism evidence="7 8">
    <name type="scientific">Glycine soja</name>
    <name type="common">Wild soybean</name>
    <dbReference type="NCBI Taxonomy" id="3848"/>
    <lineage>
        <taxon>Eukaryota</taxon>
        <taxon>Viridiplantae</taxon>
        <taxon>Streptophyta</taxon>
        <taxon>Embryophyta</taxon>
        <taxon>Tracheophyta</taxon>
        <taxon>Spermatophyta</taxon>
        <taxon>Magnoliopsida</taxon>
        <taxon>eudicotyledons</taxon>
        <taxon>Gunneridae</taxon>
        <taxon>Pentapetalae</taxon>
        <taxon>rosids</taxon>
        <taxon>fabids</taxon>
        <taxon>Fabales</taxon>
        <taxon>Fabaceae</taxon>
        <taxon>Papilionoideae</taxon>
        <taxon>50 kb inversion clade</taxon>
        <taxon>NPAAA clade</taxon>
        <taxon>indigoferoid/millettioid clade</taxon>
        <taxon>Phaseoleae</taxon>
        <taxon>Glycine</taxon>
        <taxon>Glycine subgen. Soja</taxon>
    </lineage>
</organism>
<dbReference type="InterPro" id="IPR004839">
    <property type="entry name" value="Aminotransferase_I/II_large"/>
</dbReference>
<keyword evidence="4 7" id="KW-0808">Transferase</keyword>
<comment type="caution">
    <text evidence="7">The sequence shown here is derived from an EMBL/GenBank/DDBJ whole genome shotgun (WGS) entry which is preliminary data.</text>
</comment>
<dbReference type="GO" id="GO:0030170">
    <property type="term" value="F:pyridoxal phosphate binding"/>
    <property type="evidence" value="ECO:0007669"/>
    <property type="project" value="InterPro"/>
</dbReference>
<dbReference type="Proteomes" id="UP000289340">
    <property type="component" value="Chromosome 18"/>
</dbReference>
<evidence type="ECO:0000313" key="7">
    <source>
        <dbReference type="EMBL" id="RZB52512.1"/>
    </source>
</evidence>
<evidence type="ECO:0000256" key="1">
    <source>
        <dbReference type="ARBA" id="ARBA00001933"/>
    </source>
</evidence>
<name>A0A445FUE0_GLYSO</name>
<dbReference type="SUPFAM" id="SSF53383">
    <property type="entry name" value="PLP-dependent transferases"/>
    <property type="match status" value="1"/>
</dbReference>
<keyword evidence="5" id="KW-0663">Pyridoxal phosphate</keyword>
<evidence type="ECO:0000256" key="3">
    <source>
        <dbReference type="ARBA" id="ARBA00022576"/>
    </source>
</evidence>
<keyword evidence="8" id="KW-1185">Reference proteome</keyword>
<dbReference type="AlphaFoldDB" id="A0A445FUE0"/>
<dbReference type="PROSITE" id="PS00105">
    <property type="entry name" value="AA_TRANSFER_CLASS_1"/>
    <property type="match status" value="1"/>
</dbReference>
<dbReference type="InterPro" id="IPR015421">
    <property type="entry name" value="PyrdxlP-dep_Trfase_major"/>
</dbReference>
<accession>A0A445FUE0</accession>
<dbReference type="PANTHER" id="PTHR46383:SF1">
    <property type="entry name" value="ASPARTATE AMINOTRANSFERASE"/>
    <property type="match status" value="1"/>
</dbReference>
<evidence type="ECO:0000313" key="8">
    <source>
        <dbReference type="Proteomes" id="UP000289340"/>
    </source>
</evidence>
<sequence>MFSGLDLNQKGEALTDSLECRPWGSPGLSAPLSLCRSHMVGAFSQNTVTLTGLPMILPRSGNMFVVVKVTNKIVIPYCAHISIYKIMSELFLDSLMLITYYYSICFLLDPKLLESKITERLRLLILCSPSNPTGSVYPKELLEEIARIVAKHPRLLVLSDEIYEHIIYAPATHMSFASLPGMWDRTLTVNGFSKAFSMIGWRLGYIAGPKHFVAACGKIQSQFTSRASSIAQKAAVAALGLGHVVTKMVIGSSPLILYCQ</sequence>
<feature type="domain" description="Aminotransferase class I/classII large" evidence="6">
    <location>
        <begin position="73"/>
        <end position="239"/>
    </location>
</feature>
<evidence type="ECO:0000256" key="5">
    <source>
        <dbReference type="ARBA" id="ARBA00022898"/>
    </source>
</evidence>
<dbReference type="GO" id="GO:0006520">
    <property type="term" value="P:amino acid metabolic process"/>
    <property type="evidence" value="ECO:0007669"/>
    <property type="project" value="InterPro"/>
</dbReference>
<evidence type="ECO:0000256" key="2">
    <source>
        <dbReference type="ARBA" id="ARBA00007441"/>
    </source>
</evidence>
<dbReference type="InterPro" id="IPR004838">
    <property type="entry name" value="NHTrfase_class1_PyrdxlP-BS"/>
</dbReference>
<comment type="cofactor">
    <cofactor evidence="1">
        <name>pyridoxal 5'-phosphate</name>
        <dbReference type="ChEBI" id="CHEBI:597326"/>
    </cofactor>
</comment>